<dbReference type="CDD" id="cd14948">
    <property type="entry name" value="BACON"/>
    <property type="match status" value="2"/>
</dbReference>
<dbReference type="AlphaFoldDB" id="A0A9E2KD93"/>
<dbReference type="InterPro" id="IPR024361">
    <property type="entry name" value="BACON"/>
</dbReference>
<proteinExistence type="predicted"/>
<keyword evidence="1" id="KW-0732">Signal</keyword>
<feature type="chain" id="PRO_5038737460" evidence="1">
    <location>
        <begin position="23"/>
        <end position="553"/>
    </location>
</feature>
<feature type="domain" description="BACON" evidence="2">
    <location>
        <begin position="149"/>
        <end position="200"/>
    </location>
</feature>
<evidence type="ECO:0000313" key="4">
    <source>
        <dbReference type="EMBL" id="MBU3812962.1"/>
    </source>
</evidence>
<dbReference type="Pfam" id="PF13004">
    <property type="entry name" value="BACON"/>
    <property type="match status" value="1"/>
</dbReference>
<sequence length="553" mass="60717">MKTKFYLLAGLLTLLPFLFSSCDDDEVLIDDITIETSLQSVNFTKDGGQQSITITTNATDWIATSPLESSWLTLTQNGQQLDVTATANTEGIDRKGYILINAGSAAAKINVLQSAGDVILNLSSENVEFNKEGGEARVDVITNESYTVEAAETTDWLTINYVEGADFFNIAALANESNDARSVKIYVTAGATTKELTVTQTGEALVILPLFAESGSNTIIDIMKYEEGRGNVAVTFPDGLFNTAYYFATPNPDFPQVGYAADVTGDYQQAVTATTNMELLPAIQEALTALGFEGDGVNYTHSVYPYAVYVEAVEGSGITISSTYSPVQDQEYPTFETLPLVDPQMGWLALPELDIHGAKFETVNEWENGQGATFGTEMSTYPDLGDFAWYDLSAEEQAQGLYARSYWLYSTTGDNAVAADYPYVDEVSSARVICTDLNLVAWSPDGRNYFITNEFNTLLAESGFTFYMNNQGYDFYVRINDDFTMDVLCFGFVNFSDVLAGQTVIDFQTFKNVATMASKAAIFTDKDKLIEVAQSLVTRLQQHEQSQTITRIK</sequence>
<evidence type="ECO:0000256" key="1">
    <source>
        <dbReference type="SAM" id="SignalP"/>
    </source>
</evidence>
<dbReference type="EMBL" id="JAHLFO010000003">
    <property type="protein sequence ID" value="MBU3812962.1"/>
    <property type="molecule type" value="Genomic_DNA"/>
</dbReference>
<dbReference type="Gene3D" id="2.60.40.10">
    <property type="entry name" value="Immunoglobulins"/>
    <property type="match status" value="2"/>
</dbReference>
<accession>A0A9E2KD93</accession>
<evidence type="ECO:0000313" key="5">
    <source>
        <dbReference type="Proteomes" id="UP000824236"/>
    </source>
</evidence>
<comment type="caution">
    <text evidence="4">The sequence shown here is derived from an EMBL/GenBank/DDBJ whole genome shotgun (WGS) entry which is preliminary data.</text>
</comment>
<feature type="signal peptide" evidence="1">
    <location>
        <begin position="1"/>
        <end position="22"/>
    </location>
</feature>
<evidence type="ECO:0000259" key="3">
    <source>
        <dbReference type="Pfam" id="PF19190"/>
    </source>
</evidence>
<reference evidence="4" key="1">
    <citation type="journal article" date="2021" name="PeerJ">
        <title>Extensive microbial diversity within the chicken gut microbiome revealed by metagenomics and culture.</title>
        <authorList>
            <person name="Gilroy R."/>
            <person name="Ravi A."/>
            <person name="Getino M."/>
            <person name="Pursley I."/>
            <person name="Horton D.L."/>
            <person name="Alikhan N.F."/>
            <person name="Baker D."/>
            <person name="Gharbi K."/>
            <person name="Hall N."/>
            <person name="Watson M."/>
            <person name="Adriaenssens E.M."/>
            <person name="Foster-Nyarko E."/>
            <person name="Jarju S."/>
            <person name="Secka A."/>
            <person name="Antonio M."/>
            <person name="Oren A."/>
            <person name="Chaudhuri R.R."/>
            <person name="La Ragione R."/>
            <person name="Hildebrand F."/>
            <person name="Pallen M.J."/>
        </authorList>
    </citation>
    <scope>NUCLEOTIDE SEQUENCE</scope>
    <source>
        <strain evidence="4">B3-3758</strain>
    </source>
</reference>
<dbReference type="Proteomes" id="UP000824236">
    <property type="component" value="Unassembled WGS sequence"/>
</dbReference>
<protein>
    <submittedName>
        <fullName evidence="4">BACON domain-containing protein</fullName>
    </submittedName>
</protein>
<organism evidence="4 5">
    <name type="scientific">Candidatus Bacteroides intestinipullorum</name>
    <dbReference type="NCBI Taxonomy" id="2838471"/>
    <lineage>
        <taxon>Bacteria</taxon>
        <taxon>Pseudomonadati</taxon>
        <taxon>Bacteroidota</taxon>
        <taxon>Bacteroidia</taxon>
        <taxon>Bacteroidales</taxon>
        <taxon>Bacteroidaceae</taxon>
        <taxon>Bacteroides</taxon>
    </lineage>
</organism>
<dbReference type="InterPro" id="IPR013783">
    <property type="entry name" value="Ig-like_fold"/>
</dbReference>
<gene>
    <name evidence="4" type="ORF">H9791_00430</name>
</gene>
<feature type="domain" description="BACON" evidence="3">
    <location>
        <begin position="37"/>
        <end position="113"/>
    </location>
</feature>
<dbReference type="Pfam" id="PF19190">
    <property type="entry name" value="BACON_2"/>
    <property type="match status" value="1"/>
</dbReference>
<name>A0A9E2KD93_9BACE</name>
<evidence type="ECO:0000259" key="2">
    <source>
        <dbReference type="Pfam" id="PF13004"/>
    </source>
</evidence>
<dbReference type="PROSITE" id="PS51257">
    <property type="entry name" value="PROKAR_LIPOPROTEIN"/>
    <property type="match status" value="1"/>
</dbReference>
<reference evidence="4" key="2">
    <citation type="submission" date="2021-04" db="EMBL/GenBank/DDBJ databases">
        <authorList>
            <person name="Gilroy R."/>
        </authorList>
    </citation>
    <scope>NUCLEOTIDE SEQUENCE</scope>
    <source>
        <strain evidence="4">B3-3758</strain>
    </source>
</reference>